<dbReference type="GO" id="GO:0009986">
    <property type="term" value="C:cell surface"/>
    <property type="evidence" value="ECO:0007669"/>
    <property type="project" value="InterPro"/>
</dbReference>
<dbReference type="InterPro" id="IPR013401">
    <property type="entry name" value="T3SS_LcrE"/>
</dbReference>
<proteinExistence type="predicted"/>
<dbReference type="InterPro" id="IPR003520">
    <property type="entry name" value="Invas_InvE"/>
</dbReference>
<dbReference type="EMBL" id="CP035952">
    <property type="protein sequence ID" value="QBF27725.1"/>
    <property type="molecule type" value="Genomic_DNA"/>
</dbReference>
<dbReference type="RefSeq" id="WP_130265570.1">
    <property type="nucleotide sequence ID" value="NZ_CP035952.1"/>
</dbReference>
<organism evidence="2 3">
    <name type="scientific">Pseudomonas tructae</name>
    <dbReference type="NCBI Taxonomy" id="2518644"/>
    <lineage>
        <taxon>Bacteria</taxon>
        <taxon>Pseudomonadati</taxon>
        <taxon>Pseudomonadota</taxon>
        <taxon>Gammaproteobacteria</taxon>
        <taxon>Pseudomonadales</taxon>
        <taxon>Pseudomonadaceae</taxon>
        <taxon>Pseudomonas</taxon>
    </lineage>
</organism>
<dbReference type="Pfam" id="PF07201">
    <property type="entry name" value="HrpJ"/>
    <property type="match status" value="1"/>
</dbReference>
<feature type="domain" description="Hypersensitivity response secretion-like HrpJ" evidence="1">
    <location>
        <begin position="49"/>
        <end position="206"/>
    </location>
</feature>
<dbReference type="Gene3D" id="1.10.150.630">
    <property type="match status" value="1"/>
</dbReference>
<protein>
    <submittedName>
        <fullName evidence="2">YopN family type III secretion system gatekeeper subunit</fullName>
    </submittedName>
</protein>
<accession>A0A411MLN2</accession>
<keyword evidence="3" id="KW-1185">Reference proteome</keyword>
<evidence type="ECO:0000313" key="2">
    <source>
        <dbReference type="EMBL" id="QBF27725.1"/>
    </source>
</evidence>
<evidence type="ECO:0000259" key="1">
    <source>
        <dbReference type="Pfam" id="PF07201"/>
    </source>
</evidence>
<dbReference type="PRINTS" id="PR01344">
    <property type="entry name" value="INVEPROTEIN"/>
</dbReference>
<sequence>MIPVLTGLSGRAAQARLSREQAAQSQAQTLDNQDDVQDPLADHLQRAVQSSDDLAQVMAQFRRRQFELKSESASELFERVLDDDAPPKARQLLALAADRQLPWALLLQEASGLFADDSDLALILSLLLRQADLAADTRKRLQQLEQSLAERGCPRRIQAGINAALKARLYGRRMAVRAAALRENYRDFLESEDSAADHYEQWIGLYGPEHRHSVLSFLEESLLTDIQGQDPSCSLHEYGPVLILLGQLKQLRSADRLFLAALRDSLQLSELDGLVLLLGVLRSPHALDELLQEVLGPLMLTADAQARARWLQRLRQACLALPGPLFNEDHALLYLAERFEQLADSSLFAEVCQLRRQHGLHWAVRG</sequence>
<dbReference type="AlphaFoldDB" id="A0A411MLN2"/>
<gene>
    <name evidence="2" type="ORF">EXN22_19270</name>
</gene>
<reference evidence="2 3" key="1">
    <citation type="submission" date="2019-02" db="EMBL/GenBank/DDBJ databases">
        <title>Complete genome sequence of Pseudomonas sp. SNU WT1 isolated from rainbow trout.</title>
        <authorList>
            <person name="Oh W.T."/>
            <person name="Park S.C."/>
        </authorList>
    </citation>
    <scope>NUCLEOTIDE SEQUENCE [LARGE SCALE GENOMIC DNA]</scope>
    <source>
        <strain evidence="2 3">SNU WT1</strain>
    </source>
</reference>
<dbReference type="Proteomes" id="UP000291130">
    <property type="component" value="Chromosome"/>
</dbReference>
<dbReference type="SUPFAM" id="SSF140591">
    <property type="entry name" value="Type III secretion system domain"/>
    <property type="match status" value="1"/>
</dbReference>
<name>A0A411MLN2_9PSED</name>
<evidence type="ECO:0000313" key="3">
    <source>
        <dbReference type="Proteomes" id="UP000291130"/>
    </source>
</evidence>
<dbReference type="InterPro" id="IPR010812">
    <property type="entry name" value="HrpJ-like"/>
</dbReference>
<dbReference type="KEGG" id="ptk:EXN22_19270"/>
<dbReference type="NCBIfam" id="TIGR02568">
    <property type="entry name" value="LcrE"/>
    <property type="match status" value="1"/>
</dbReference>
<dbReference type="GO" id="GO:0050709">
    <property type="term" value="P:negative regulation of protein secretion"/>
    <property type="evidence" value="ECO:0007669"/>
    <property type="project" value="InterPro"/>
</dbReference>
<dbReference type="GO" id="GO:0030254">
    <property type="term" value="P:protein secretion by the type III secretion system"/>
    <property type="evidence" value="ECO:0007669"/>
    <property type="project" value="InterPro"/>
</dbReference>
<dbReference type="GO" id="GO:0019867">
    <property type="term" value="C:outer membrane"/>
    <property type="evidence" value="ECO:0007669"/>
    <property type="project" value="InterPro"/>
</dbReference>
<dbReference type="OrthoDB" id="7028879at2"/>